<organism evidence="8 9">
    <name type="scientific">Neoroseomonas lacus</name>
    <dbReference type="NCBI Taxonomy" id="287609"/>
    <lineage>
        <taxon>Bacteria</taxon>
        <taxon>Pseudomonadati</taxon>
        <taxon>Pseudomonadota</taxon>
        <taxon>Alphaproteobacteria</taxon>
        <taxon>Acetobacterales</taxon>
        <taxon>Acetobacteraceae</taxon>
        <taxon>Neoroseomonas</taxon>
    </lineage>
</organism>
<sequence>MIDDLSPEQRDIVDQPLGPIAVTACAGSGKTKTAVYRLATMRQRHEGPGLVALLSFSNVAVDTFRKEYAALLRSLPMIGRSSAVEIDTMDGFITSNVLRPHGHRVMKCDRVPYLVEGREAFLAGFKVYDGKIMRPTTDIEVACNGAGFHFTIGRGATALPARRAEPALGKLASVGAYSHSAGRYWVLRVLREKPFVLRALARRYPHILIDEAQDIGPEHQAILQLLIDAGSQVSLIGDPHQGIYEFARADGTFLRTYGSRPRVSAHNLTVNYRSLPDIVDVANKLTKRADTAKRVGAVNRATAYYMPFKAAERDHALTSFRSLLVAAGIDPAKGVVLCRSKPLTAEWAGELDGQGIGVVRCFADAAISRDQKRNFHQAFNQTGLAVSGLLAAKHGSLSAQLARPADDNMRRLRQLIWSFVRDPTTGLPSAALVADSVWHPLLLARAQALIATMVAKFGFEAADNLGRRLAKTKLEARPLVPAAGLAVDVGATFRTSTVHKVKGESLNAVLYVAQKGHVRALLNGTGTEEGRIGYVALTRAQDLFVLAVPDNCLVEFEAELQALGLKRVGFVEAPVQPDA</sequence>
<evidence type="ECO:0000256" key="3">
    <source>
        <dbReference type="ARBA" id="ARBA00022806"/>
    </source>
</evidence>
<evidence type="ECO:0000313" key="8">
    <source>
        <dbReference type="EMBL" id="GGJ13117.1"/>
    </source>
</evidence>
<keyword evidence="1 6" id="KW-0547">Nucleotide-binding</keyword>
<evidence type="ECO:0000256" key="6">
    <source>
        <dbReference type="PROSITE-ProRule" id="PRU00560"/>
    </source>
</evidence>
<dbReference type="PROSITE" id="PS51198">
    <property type="entry name" value="UVRD_HELICASE_ATP_BIND"/>
    <property type="match status" value="1"/>
</dbReference>
<reference evidence="8" key="2">
    <citation type="submission" date="2020-09" db="EMBL/GenBank/DDBJ databases">
        <authorList>
            <person name="Sun Q."/>
            <person name="Zhou Y."/>
        </authorList>
    </citation>
    <scope>NUCLEOTIDE SEQUENCE</scope>
    <source>
        <strain evidence="8">CGMCC 1.3617</strain>
    </source>
</reference>
<evidence type="ECO:0000259" key="7">
    <source>
        <dbReference type="PROSITE" id="PS51198"/>
    </source>
</evidence>
<dbReference type="Gene3D" id="3.40.50.300">
    <property type="entry name" value="P-loop containing nucleotide triphosphate hydrolases"/>
    <property type="match status" value="3"/>
</dbReference>
<dbReference type="GO" id="GO:0043138">
    <property type="term" value="F:3'-5' DNA helicase activity"/>
    <property type="evidence" value="ECO:0007669"/>
    <property type="project" value="TreeGrafter"/>
</dbReference>
<keyword evidence="2 6" id="KW-0378">Hydrolase</keyword>
<proteinExistence type="predicted"/>
<keyword evidence="3 6" id="KW-0347">Helicase</keyword>
<dbReference type="InterPro" id="IPR014016">
    <property type="entry name" value="UvrD-like_ATP-bd"/>
</dbReference>
<dbReference type="GO" id="GO:0003677">
    <property type="term" value="F:DNA binding"/>
    <property type="evidence" value="ECO:0007669"/>
    <property type="project" value="InterPro"/>
</dbReference>
<accession>A0A917NN35</accession>
<dbReference type="SUPFAM" id="SSF52540">
    <property type="entry name" value="P-loop containing nucleoside triphosphate hydrolases"/>
    <property type="match status" value="1"/>
</dbReference>
<gene>
    <name evidence="8" type="ORF">GCM10011320_20460</name>
</gene>
<dbReference type="PANTHER" id="PTHR11070">
    <property type="entry name" value="UVRD / RECB / PCRA DNA HELICASE FAMILY MEMBER"/>
    <property type="match status" value="1"/>
</dbReference>
<dbReference type="Proteomes" id="UP000661507">
    <property type="component" value="Unassembled WGS sequence"/>
</dbReference>
<feature type="domain" description="UvrD-like helicase ATP-binding" evidence="7">
    <location>
        <begin position="3"/>
        <end position="275"/>
    </location>
</feature>
<evidence type="ECO:0000256" key="2">
    <source>
        <dbReference type="ARBA" id="ARBA00022801"/>
    </source>
</evidence>
<evidence type="ECO:0000256" key="5">
    <source>
        <dbReference type="ARBA" id="ARBA00034923"/>
    </source>
</evidence>
<evidence type="ECO:0000256" key="4">
    <source>
        <dbReference type="ARBA" id="ARBA00022840"/>
    </source>
</evidence>
<evidence type="ECO:0000313" key="9">
    <source>
        <dbReference type="Proteomes" id="UP000661507"/>
    </source>
</evidence>
<protein>
    <recommendedName>
        <fullName evidence="5">DNA 3'-5' helicase II</fullName>
    </recommendedName>
</protein>
<keyword evidence="9" id="KW-1185">Reference proteome</keyword>
<dbReference type="GO" id="GO:0005524">
    <property type="term" value="F:ATP binding"/>
    <property type="evidence" value="ECO:0007669"/>
    <property type="project" value="UniProtKB-UniRule"/>
</dbReference>
<evidence type="ECO:0000256" key="1">
    <source>
        <dbReference type="ARBA" id="ARBA00022741"/>
    </source>
</evidence>
<dbReference type="AlphaFoldDB" id="A0A917NN35"/>
<dbReference type="InterPro" id="IPR027417">
    <property type="entry name" value="P-loop_NTPase"/>
</dbReference>
<dbReference type="RefSeq" id="WP_188966939.1">
    <property type="nucleotide sequence ID" value="NZ_BMKW01000004.1"/>
</dbReference>
<reference evidence="8" key="1">
    <citation type="journal article" date="2014" name="Int. J. Syst. Evol. Microbiol.">
        <title>Complete genome sequence of Corynebacterium casei LMG S-19264T (=DSM 44701T), isolated from a smear-ripened cheese.</title>
        <authorList>
            <consortium name="US DOE Joint Genome Institute (JGI-PGF)"/>
            <person name="Walter F."/>
            <person name="Albersmeier A."/>
            <person name="Kalinowski J."/>
            <person name="Ruckert C."/>
        </authorList>
    </citation>
    <scope>NUCLEOTIDE SEQUENCE</scope>
    <source>
        <strain evidence="8">CGMCC 1.3617</strain>
    </source>
</reference>
<dbReference type="Pfam" id="PF00580">
    <property type="entry name" value="UvrD-helicase"/>
    <property type="match status" value="2"/>
</dbReference>
<keyword evidence="4 6" id="KW-0067">ATP-binding</keyword>
<dbReference type="EMBL" id="BMKW01000004">
    <property type="protein sequence ID" value="GGJ13117.1"/>
    <property type="molecule type" value="Genomic_DNA"/>
</dbReference>
<feature type="binding site" evidence="6">
    <location>
        <begin position="24"/>
        <end position="31"/>
    </location>
    <ligand>
        <name>ATP</name>
        <dbReference type="ChEBI" id="CHEBI:30616"/>
    </ligand>
</feature>
<comment type="caution">
    <text evidence="8">The sequence shown here is derived from an EMBL/GenBank/DDBJ whole genome shotgun (WGS) entry which is preliminary data.</text>
</comment>
<dbReference type="PANTHER" id="PTHR11070:SF2">
    <property type="entry name" value="ATP-DEPENDENT DNA HELICASE SRS2"/>
    <property type="match status" value="1"/>
</dbReference>
<dbReference type="GO" id="GO:0000725">
    <property type="term" value="P:recombinational repair"/>
    <property type="evidence" value="ECO:0007669"/>
    <property type="project" value="TreeGrafter"/>
</dbReference>
<dbReference type="InterPro" id="IPR000212">
    <property type="entry name" value="DNA_helicase_UvrD/REP"/>
</dbReference>
<name>A0A917NN35_9PROT</name>
<dbReference type="GO" id="GO:0016787">
    <property type="term" value="F:hydrolase activity"/>
    <property type="evidence" value="ECO:0007669"/>
    <property type="project" value="UniProtKB-UniRule"/>
</dbReference>